<dbReference type="EMBL" id="LR796493">
    <property type="protein sequence ID" value="CAB4147422.1"/>
    <property type="molecule type" value="Genomic_DNA"/>
</dbReference>
<organism evidence="1">
    <name type="scientific">uncultured Caudovirales phage</name>
    <dbReference type="NCBI Taxonomy" id="2100421"/>
    <lineage>
        <taxon>Viruses</taxon>
        <taxon>Duplodnaviria</taxon>
        <taxon>Heunggongvirae</taxon>
        <taxon>Uroviricota</taxon>
        <taxon>Caudoviricetes</taxon>
        <taxon>Peduoviridae</taxon>
        <taxon>Maltschvirus</taxon>
        <taxon>Maltschvirus maltsch</taxon>
    </lineage>
</organism>
<name>A0A6J5MM78_9CAUD</name>
<proteinExistence type="predicted"/>
<accession>A0A6J5MM78</accession>
<protein>
    <submittedName>
        <fullName evidence="1">Uncharacterized protein</fullName>
    </submittedName>
</protein>
<gene>
    <name evidence="1" type="ORF">UFOVP510_28</name>
</gene>
<reference evidence="1" key="1">
    <citation type="submission" date="2020-04" db="EMBL/GenBank/DDBJ databases">
        <authorList>
            <person name="Chiriac C."/>
            <person name="Salcher M."/>
            <person name="Ghai R."/>
            <person name="Kavagutti S V."/>
        </authorList>
    </citation>
    <scope>NUCLEOTIDE SEQUENCE</scope>
</reference>
<sequence>MAFAAPLAVLNHSGVLSVPDLPSLCVTIRQSLGDLPIDEVESDAPIPMLIEEVADPLVPDFPEPEDELPGDGSIGFLTAVVPGFDIGGLEESPAEEIIGSRLIPALSVKELFFVLDVTKPHFVGGWLGVIDLAEGESGEEEGLEGVDHGLDVLGTRSSWNIPGWDARPNST</sequence>
<evidence type="ECO:0000313" key="1">
    <source>
        <dbReference type="EMBL" id="CAB4147422.1"/>
    </source>
</evidence>